<dbReference type="SUPFAM" id="SSF53187">
    <property type="entry name" value="Zn-dependent exopeptidases"/>
    <property type="match status" value="1"/>
</dbReference>
<evidence type="ECO:0000256" key="3">
    <source>
        <dbReference type="SAM" id="MobiDB-lite"/>
    </source>
</evidence>
<dbReference type="SMART" id="SM00287">
    <property type="entry name" value="SH3b"/>
    <property type="match status" value="1"/>
</dbReference>
<keyword evidence="8" id="KW-1185">Reference proteome</keyword>
<evidence type="ECO:0000256" key="2">
    <source>
        <dbReference type="ARBA" id="ARBA00023316"/>
    </source>
</evidence>
<evidence type="ECO:0000313" key="8">
    <source>
        <dbReference type="Proteomes" id="UP001300383"/>
    </source>
</evidence>
<dbReference type="GO" id="GO:0030288">
    <property type="term" value="C:outer membrane-bounded periplasmic space"/>
    <property type="evidence" value="ECO:0007669"/>
    <property type="project" value="TreeGrafter"/>
</dbReference>
<dbReference type="GO" id="GO:0009253">
    <property type="term" value="P:peptidoglycan catabolic process"/>
    <property type="evidence" value="ECO:0007669"/>
    <property type="project" value="InterPro"/>
</dbReference>
<keyword evidence="4" id="KW-0732">Signal</keyword>
<keyword evidence="1 7" id="KW-0378">Hydrolase</keyword>
<dbReference type="Pfam" id="PF01520">
    <property type="entry name" value="Amidase_3"/>
    <property type="match status" value="1"/>
</dbReference>
<feature type="region of interest" description="Disordered" evidence="3">
    <location>
        <begin position="35"/>
        <end position="56"/>
    </location>
</feature>
<dbReference type="CDD" id="cd02696">
    <property type="entry name" value="MurNAc-LAA"/>
    <property type="match status" value="1"/>
</dbReference>
<dbReference type="PANTHER" id="PTHR30404:SF0">
    <property type="entry name" value="N-ACETYLMURAMOYL-L-ALANINE AMIDASE AMIC"/>
    <property type="match status" value="1"/>
</dbReference>
<proteinExistence type="predicted"/>
<dbReference type="EC" id="3.5.1.28" evidence="7"/>
<evidence type="ECO:0000259" key="5">
    <source>
        <dbReference type="SMART" id="SM00287"/>
    </source>
</evidence>
<dbReference type="SMART" id="SM00646">
    <property type="entry name" value="Ami_3"/>
    <property type="match status" value="1"/>
</dbReference>
<feature type="chain" id="PRO_5043007615" evidence="4">
    <location>
        <begin position="21"/>
        <end position="375"/>
    </location>
</feature>
<evidence type="ECO:0000259" key="6">
    <source>
        <dbReference type="SMART" id="SM00646"/>
    </source>
</evidence>
<dbReference type="Gene3D" id="3.40.630.40">
    <property type="entry name" value="Zn-dependent exopeptidases"/>
    <property type="match status" value="1"/>
</dbReference>
<dbReference type="InterPro" id="IPR002508">
    <property type="entry name" value="MurNAc-LAA_cat"/>
</dbReference>
<dbReference type="Proteomes" id="UP001300383">
    <property type="component" value="Unassembled WGS sequence"/>
</dbReference>
<organism evidence="7 8">
    <name type="scientific">Fusibacillus kribbianus</name>
    <dbReference type="NCBI Taxonomy" id="3044208"/>
    <lineage>
        <taxon>Bacteria</taxon>
        <taxon>Bacillati</taxon>
        <taxon>Bacillota</taxon>
        <taxon>Clostridia</taxon>
        <taxon>Lachnospirales</taxon>
        <taxon>Lachnospiraceae</taxon>
        <taxon>Fusibacillus</taxon>
    </lineage>
</organism>
<feature type="domain" description="MurNAc-LAA" evidence="6">
    <location>
        <begin position="251"/>
        <end position="370"/>
    </location>
</feature>
<feature type="compositionally biased region" description="Polar residues" evidence="3">
    <location>
        <begin position="41"/>
        <end position="56"/>
    </location>
</feature>
<comment type="caution">
    <text evidence="7">The sequence shown here is derived from an EMBL/GenBank/DDBJ whole genome shotgun (WGS) entry which is preliminary data.</text>
</comment>
<protein>
    <submittedName>
        <fullName evidence="7">N-acetylmuramoyl-L-alanine amidase</fullName>
        <ecNumber evidence="7">3.5.1.28</ecNumber>
    </submittedName>
</protein>
<evidence type="ECO:0000313" key="7">
    <source>
        <dbReference type="EMBL" id="MDI9242308.1"/>
    </source>
</evidence>
<evidence type="ECO:0000256" key="4">
    <source>
        <dbReference type="SAM" id="SignalP"/>
    </source>
</evidence>
<sequence>MKKRLCRVLPLVFLTAVSLAVSGCKKTAVSVESSGEAVETLSPSVQGSGESSAPVQTDTTAATTTAEATGAETVAETTAVSFQDVDETVYATETVNIRVNADTAAEAVGKLRAGKSVKRTGYNDTWSRVEYEGQICYIASAYLTTEEPATVPAGSGQAGTGIYHGGSGPLVCIDAGHQAVGNNEKEPIGPGASETKKKVSYGTAGAASGLDEYELNLTVSLKLRDELLARGYQVLMIRETNDVNISNAERAAIANNADADIFIRIHANGSDNSSKTGSMTICPTSSNPYCSEIYAESRELSDCVLDYMTSSTGFGSNGVWETDTMSGINWCEVPVTIVEMGYMSNPDEDLEMASSSCQSRIVDGIANGIDAYFGR</sequence>
<dbReference type="PROSITE" id="PS51257">
    <property type="entry name" value="PROKAR_LIPOPROTEIN"/>
    <property type="match status" value="1"/>
</dbReference>
<dbReference type="InterPro" id="IPR003646">
    <property type="entry name" value="SH3-like_bac-type"/>
</dbReference>
<gene>
    <name evidence="7" type="ORF">QJ036_07470</name>
</gene>
<dbReference type="RefSeq" id="WP_283230757.1">
    <property type="nucleotide sequence ID" value="NZ_JASGBQ010000010.1"/>
</dbReference>
<dbReference type="PANTHER" id="PTHR30404">
    <property type="entry name" value="N-ACETYLMURAMOYL-L-ALANINE AMIDASE"/>
    <property type="match status" value="1"/>
</dbReference>
<dbReference type="Pfam" id="PF08239">
    <property type="entry name" value="SH3_3"/>
    <property type="match status" value="1"/>
</dbReference>
<dbReference type="AlphaFoldDB" id="A0AAP4F0R1"/>
<dbReference type="Gene3D" id="2.30.30.40">
    <property type="entry name" value="SH3 Domains"/>
    <property type="match status" value="1"/>
</dbReference>
<keyword evidence="2" id="KW-0961">Cell wall biogenesis/degradation</keyword>
<evidence type="ECO:0000256" key="1">
    <source>
        <dbReference type="ARBA" id="ARBA00022801"/>
    </source>
</evidence>
<dbReference type="EMBL" id="JASGBQ010000010">
    <property type="protein sequence ID" value="MDI9242308.1"/>
    <property type="molecule type" value="Genomic_DNA"/>
</dbReference>
<feature type="signal peptide" evidence="4">
    <location>
        <begin position="1"/>
        <end position="20"/>
    </location>
</feature>
<reference evidence="7 8" key="1">
    <citation type="submission" date="2023-05" db="EMBL/GenBank/DDBJ databases">
        <title>[ruminococcus] sp. nov., isolated from a pig farm feces dump.</title>
        <authorList>
            <person name="Chang Y.-H."/>
        </authorList>
    </citation>
    <scope>NUCLEOTIDE SEQUENCE [LARGE SCALE GENOMIC DNA]</scope>
    <source>
        <strain evidence="7 8">YH-rum2234</strain>
    </source>
</reference>
<dbReference type="GO" id="GO:0008745">
    <property type="term" value="F:N-acetylmuramoyl-L-alanine amidase activity"/>
    <property type="evidence" value="ECO:0007669"/>
    <property type="project" value="UniProtKB-EC"/>
</dbReference>
<name>A0AAP4F0R1_9FIRM</name>
<dbReference type="InterPro" id="IPR050695">
    <property type="entry name" value="N-acetylmuramoyl_amidase_3"/>
</dbReference>
<accession>A0AAP4F0R1</accession>
<feature type="domain" description="SH3b" evidence="5">
    <location>
        <begin position="85"/>
        <end position="147"/>
    </location>
</feature>
<dbReference type="GO" id="GO:0071555">
    <property type="term" value="P:cell wall organization"/>
    <property type="evidence" value="ECO:0007669"/>
    <property type="project" value="UniProtKB-KW"/>
</dbReference>